<dbReference type="EMBL" id="CAFBLM010000020">
    <property type="protein sequence ID" value="CAB4867461.1"/>
    <property type="molecule type" value="Genomic_DNA"/>
</dbReference>
<dbReference type="EC" id="2.7.7.7" evidence="1"/>
<evidence type="ECO:0000259" key="8">
    <source>
        <dbReference type="Pfam" id="PF21694"/>
    </source>
</evidence>
<keyword evidence="4" id="KW-0235">DNA replication</keyword>
<dbReference type="InterPro" id="IPR048466">
    <property type="entry name" value="DNA_pol3_delta-like_C"/>
</dbReference>
<dbReference type="NCBIfam" id="TIGR01128">
    <property type="entry name" value="holA"/>
    <property type="match status" value="1"/>
</dbReference>
<comment type="catalytic activity">
    <reaction evidence="7">
        <text>DNA(n) + a 2'-deoxyribonucleoside 5'-triphosphate = DNA(n+1) + diphosphate</text>
        <dbReference type="Rhea" id="RHEA:22508"/>
        <dbReference type="Rhea" id="RHEA-COMP:17339"/>
        <dbReference type="Rhea" id="RHEA-COMP:17340"/>
        <dbReference type="ChEBI" id="CHEBI:33019"/>
        <dbReference type="ChEBI" id="CHEBI:61560"/>
        <dbReference type="ChEBI" id="CHEBI:173112"/>
        <dbReference type="EC" id="2.7.7.7"/>
    </reaction>
</comment>
<dbReference type="Pfam" id="PF21694">
    <property type="entry name" value="DNA_pol3_delta_C"/>
    <property type="match status" value="1"/>
</dbReference>
<dbReference type="GO" id="GO:0003677">
    <property type="term" value="F:DNA binding"/>
    <property type="evidence" value="ECO:0007669"/>
    <property type="project" value="InterPro"/>
</dbReference>
<proteinExistence type="inferred from homology"/>
<dbReference type="Gene3D" id="1.20.272.10">
    <property type="match status" value="1"/>
</dbReference>
<dbReference type="AlphaFoldDB" id="A0A6J7DAY0"/>
<evidence type="ECO:0000256" key="2">
    <source>
        <dbReference type="ARBA" id="ARBA00022679"/>
    </source>
</evidence>
<evidence type="ECO:0000256" key="7">
    <source>
        <dbReference type="ARBA" id="ARBA00049244"/>
    </source>
</evidence>
<accession>A0A6J7DAY0</accession>
<keyword evidence="3" id="KW-0548">Nucleotidyltransferase</keyword>
<dbReference type="Gene3D" id="3.40.50.300">
    <property type="entry name" value="P-loop containing nucleotide triphosphate hydrolases"/>
    <property type="match status" value="1"/>
</dbReference>
<dbReference type="SUPFAM" id="SSF48019">
    <property type="entry name" value="post-AAA+ oligomerization domain-like"/>
    <property type="match status" value="1"/>
</dbReference>
<evidence type="ECO:0000256" key="3">
    <source>
        <dbReference type="ARBA" id="ARBA00022695"/>
    </source>
</evidence>
<dbReference type="InterPro" id="IPR005790">
    <property type="entry name" value="DNA_polIII_delta"/>
</dbReference>
<dbReference type="GO" id="GO:0009360">
    <property type="term" value="C:DNA polymerase III complex"/>
    <property type="evidence" value="ECO:0007669"/>
    <property type="project" value="TreeGrafter"/>
</dbReference>
<protein>
    <recommendedName>
        <fullName evidence="1">DNA-directed DNA polymerase</fullName>
        <ecNumber evidence="1">2.7.7.7</ecNumber>
    </recommendedName>
</protein>
<evidence type="ECO:0000256" key="4">
    <source>
        <dbReference type="ARBA" id="ARBA00022705"/>
    </source>
</evidence>
<evidence type="ECO:0000313" key="9">
    <source>
        <dbReference type="EMBL" id="CAB4867461.1"/>
    </source>
</evidence>
<dbReference type="PANTHER" id="PTHR34388">
    <property type="entry name" value="DNA POLYMERASE III SUBUNIT DELTA"/>
    <property type="match status" value="1"/>
</dbReference>
<feature type="domain" description="DNA polymerase III delta subunit-like C-terminal" evidence="8">
    <location>
        <begin position="230"/>
        <end position="347"/>
    </location>
</feature>
<name>A0A6J7DAY0_9ZZZZ</name>
<dbReference type="InterPro" id="IPR027417">
    <property type="entry name" value="P-loop_NTPase"/>
</dbReference>
<comment type="similarity">
    <text evidence="6">Belongs to the DNA polymerase HolA subunit family.</text>
</comment>
<organism evidence="9">
    <name type="scientific">freshwater metagenome</name>
    <dbReference type="NCBI Taxonomy" id="449393"/>
    <lineage>
        <taxon>unclassified sequences</taxon>
        <taxon>metagenomes</taxon>
        <taxon>ecological metagenomes</taxon>
    </lineage>
</organism>
<reference evidence="9" key="1">
    <citation type="submission" date="2020-05" db="EMBL/GenBank/DDBJ databases">
        <authorList>
            <person name="Chiriac C."/>
            <person name="Salcher M."/>
            <person name="Ghai R."/>
            <person name="Kavagutti S V."/>
        </authorList>
    </citation>
    <scope>NUCLEOTIDE SEQUENCE</scope>
</reference>
<sequence>MTATRGMLNLMSSHQSPPIPPALTLVVGSEELLSDRAVSSVVNNARLIDHQSDVREVSAGDLSFSAVQEFLSPSLFSERRVVVVRGLGMGRAEEADDGDEDSTSGSLDERVVTALVDHSKDVLPDVHFVLVHRNGNSGRGQLNALKKGKPTVVDCKSPTRKGYTDFVAAEFASLHRPITADVPDALVLAAGRDLRALAAACGQLSADYPAKGRIDRKAVETFFAGRVEVDAFAIADAILSGNTAQALVAARQAVAGGATGPAITAALAFNFRNLIKASSAPRSLPLDQAAAAVGLRDWQLRKARGQLAGWSPESVARALRALAEADADVKGAAVDAGYAIELMIIKLGRARRAG</sequence>
<dbReference type="InterPro" id="IPR008921">
    <property type="entry name" value="DNA_pol3_clamp-load_cplx_C"/>
</dbReference>
<evidence type="ECO:0000256" key="1">
    <source>
        <dbReference type="ARBA" id="ARBA00012417"/>
    </source>
</evidence>
<gene>
    <name evidence="9" type="ORF">UFOPK3401_00606</name>
</gene>
<keyword evidence="5" id="KW-0239">DNA-directed DNA polymerase</keyword>
<evidence type="ECO:0000256" key="5">
    <source>
        <dbReference type="ARBA" id="ARBA00022932"/>
    </source>
</evidence>
<dbReference type="GO" id="GO:0003887">
    <property type="term" value="F:DNA-directed DNA polymerase activity"/>
    <property type="evidence" value="ECO:0007669"/>
    <property type="project" value="UniProtKB-KW"/>
</dbReference>
<keyword evidence="2" id="KW-0808">Transferase</keyword>
<dbReference type="PANTHER" id="PTHR34388:SF1">
    <property type="entry name" value="DNA POLYMERASE III SUBUNIT DELTA"/>
    <property type="match status" value="1"/>
</dbReference>
<evidence type="ECO:0000256" key="6">
    <source>
        <dbReference type="ARBA" id="ARBA00034754"/>
    </source>
</evidence>
<dbReference type="GO" id="GO:0006261">
    <property type="term" value="P:DNA-templated DNA replication"/>
    <property type="evidence" value="ECO:0007669"/>
    <property type="project" value="TreeGrafter"/>
</dbReference>